<gene>
    <name evidence="1" type="ORF">CDAR_321621</name>
</gene>
<dbReference type="Proteomes" id="UP001054837">
    <property type="component" value="Unassembled WGS sequence"/>
</dbReference>
<proteinExistence type="predicted"/>
<accession>A0AAV4VUI4</accession>
<name>A0AAV4VUI4_9ARAC</name>
<reference evidence="1 2" key="1">
    <citation type="submission" date="2021-06" db="EMBL/GenBank/DDBJ databases">
        <title>Caerostris darwini draft genome.</title>
        <authorList>
            <person name="Kono N."/>
            <person name="Arakawa K."/>
        </authorList>
    </citation>
    <scope>NUCLEOTIDE SEQUENCE [LARGE SCALE GENOMIC DNA]</scope>
</reference>
<organism evidence="1 2">
    <name type="scientific">Caerostris darwini</name>
    <dbReference type="NCBI Taxonomy" id="1538125"/>
    <lineage>
        <taxon>Eukaryota</taxon>
        <taxon>Metazoa</taxon>
        <taxon>Ecdysozoa</taxon>
        <taxon>Arthropoda</taxon>
        <taxon>Chelicerata</taxon>
        <taxon>Arachnida</taxon>
        <taxon>Araneae</taxon>
        <taxon>Araneomorphae</taxon>
        <taxon>Entelegynae</taxon>
        <taxon>Araneoidea</taxon>
        <taxon>Araneidae</taxon>
        <taxon>Caerostris</taxon>
    </lineage>
</organism>
<keyword evidence="2" id="KW-1185">Reference proteome</keyword>
<dbReference type="AlphaFoldDB" id="A0AAV4VUI4"/>
<evidence type="ECO:0000313" key="2">
    <source>
        <dbReference type="Proteomes" id="UP001054837"/>
    </source>
</evidence>
<comment type="caution">
    <text evidence="1">The sequence shown here is derived from an EMBL/GenBank/DDBJ whole genome shotgun (WGS) entry which is preliminary data.</text>
</comment>
<evidence type="ECO:0000313" key="1">
    <source>
        <dbReference type="EMBL" id="GIY73778.1"/>
    </source>
</evidence>
<sequence length="174" mass="19538">MLKNITEFHSNLISTAFRNYFFQYKERGVTKTILQGFISVLAHPKICAICKQQFQKQPKKSAGATGLSSGPPSIMLMRPHEPNQKHSFPDVSLLRHRGLPAPDPNLALPPLDSLLGRAIVHHSPRKRYVRVRNLAALSKQTGFFFISFVDVGFISAGKKGKNKNGENFFSFFPK</sequence>
<protein>
    <submittedName>
        <fullName evidence="1">Uncharacterized protein</fullName>
    </submittedName>
</protein>
<dbReference type="EMBL" id="BPLQ01013636">
    <property type="protein sequence ID" value="GIY73778.1"/>
    <property type="molecule type" value="Genomic_DNA"/>
</dbReference>